<dbReference type="EMBL" id="JPRJ01000012">
    <property type="protein sequence ID" value="KFF28896.1"/>
    <property type="molecule type" value="Genomic_DNA"/>
</dbReference>
<dbReference type="Proteomes" id="UP000028709">
    <property type="component" value="Unassembled WGS sequence"/>
</dbReference>
<organism evidence="1 2">
    <name type="scientific">Chryseobacterium piperi</name>
    <dbReference type="NCBI Taxonomy" id="558152"/>
    <lineage>
        <taxon>Bacteria</taxon>
        <taxon>Pseudomonadati</taxon>
        <taxon>Bacteroidota</taxon>
        <taxon>Flavobacteriia</taxon>
        <taxon>Flavobacteriales</taxon>
        <taxon>Weeksellaceae</taxon>
        <taxon>Chryseobacterium group</taxon>
        <taxon>Chryseobacterium</taxon>
    </lineage>
</organism>
<dbReference type="AlphaFoldDB" id="A0A086BIY2"/>
<gene>
    <name evidence="1" type="ORF">IQ37_08695</name>
</gene>
<accession>A0A086BIY2</accession>
<keyword evidence="2" id="KW-1185">Reference proteome</keyword>
<sequence length="181" mass="21622">MLKIEELVHAYIHSHCDFEKEIVLTNHFHSDWEADMLIIDESGFSHEIEIKLSKSDFKNDFKKSYLNTTTGEKFLKHDKISCGDYVCNAFSFLLPMGMVEYTAIPKHCGIIEFYHNVDTWETEFYSIRKPVHVHEDSYWKLNDKDLFIRKMALNLLQRKMEIKGKHEELIFKNPFEIKKRK</sequence>
<evidence type="ECO:0000313" key="1">
    <source>
        <dbReference type="EMBL" id="KFF28896.1"/>
    </source>
</evidence>
<dbReference type="RefSeq" id="WP_034683898.1">
    <property type="nucleotide sequence ID" value="NZ_CP023049.2"/>
</dbReference>
<dbReference type="KEGG" id="cpip:CJF12_18465"/>
<name>A0A086BIY2_9FLAO</name>
<dbReference type="eggNOG" id="ENOG5033RPB">
    <property type="taxonomic scope" value="Bacteria"/>
</dbReference>
<evidence type="ECO:0000313" key="2">
    <source>
        <dbReference type="Proteomes" id="UP000028709"/>
    </source>
</evidence>
<dbReference type="OrthoDB" id="1269697at2"/>
<comment type="caution">
    <text evidence="1">The sequence shown here is derived from an EMBL/GenBank/DDBJ whole genome shotgun (WGS) entry which is preliminary data.</text>
</comment>
<reference evidence="1 2" key="1">
    <citation type="submission" date="2014-07" db="EMBL/GenBank/DDBJ databases">
        <title>Genome of Chryseobacterium piperi CTM.</title>
        <authorList>
            <person name="Pipes S.E."/>
            <person name="Stropko S.J."/>
            <person name="Newman J.D."/>
        </authorList>
    </citation>
    <scope>NUCLEOTIDE SEQUENCE [LARGE SCALE GENOMIC DNA]</scope>
    <source>
        <strain evidence="1 2">CTM</strain>
    </source>
</reference>
<protein>
    <submittedName>
        <fullName evidence="1">Uncharacterized protein</fullName>
    </submittedName>
</protein>
<proteinExistence type="predicted"/>